<evidence type="ECO:0000256" key="1">
    <source>
        <dbReference type="ARBA" id="ARBA00001933"/>
    </source>
</evidence>
<proteinExistence type="inferred from homology"/>
<protein>
    <recommendedName>
        <fullName evidence="4">cysteine synthase</fullName>
        <ecNumber evidence="4">2.5.1.47</ecNumber>
    </recommendedName>
</protein>
<dbReference type="Proteomes" id="UP000216478">
    <property type="component" value="Unassembled WGS sequence"/>
</dbReference>
<evidence type="ECO:0000256" key="5">
    <source>
        <dbReference type="ARBA" id="ARBA00022605"/>
    </source>
</evidence>
<dbReference type="GO" id="GO:0006535">
    <property type="term" value="P:cysteine biosynthetic process from serine"/>
    <property type="evidence" value="ECO:0007669"/>
    <property type="project" value="InterPro"/>
</dbReference>
<dbReference type="SUPFAM" id="SSF53686">
    <property type="entry name" value="Tryptophan synthase beta subunit-like PLP-dependent enzymes"/>
    <property type="match status" value="1"/>
</dbReference>
<keyword evidence="7" id="KW-0663">Pyridoxal phosphate</keyword>
<dbReference type="OrthoDB" id="9805733at2"/>
<comment type="cofactor">
    <cofactor evidence="1">
        <name>pyridoxal 5'-phosphate</name>
        <dbReference type="ChEBI" id="CHEBI:597326"/>
    </cofactor>
</comment>
<dbReference type="EC" id="2.5.1.47" evidence="4"/>
<dbReference type="InterPro" id="IPR001926">
    <property type="entry name" value="TrpB-like_PALP"/>
</dbReference>
<dbReference type="GO" id="GO:0005737">
    <property type="term" value="C:cytoplasm"/>
    <property type="evidence" value="ECO:0007669"/>
    <property type="project" value="UniProtKB-ARBA"/>
</dbReference>
<comment type="caution">
    <text evidence="11">The sequence shown here is derived from an EMBL/GenBank/DDBJ whole genome shotgun (WGS) entry which is preliminary data.</text>
</comment>
<keyword evidence="12" id="KW-1185">Reference proteome</keyword>
<dbReference type="FunFam" id="3.40.50.1100:FF:000067">
    <property type="entry name" value="Cysteine synthase"/>
    <property type="match status" value="1"/>
</dbReference>
<feature type="domain" description="Tryptophan synthase beta chain-like PALP" evidence="10">
    <location>
        <begin position="9"/>
        <end position="305"/>
    </location>
</feature>
<dbReference type="RefSeq" id="WP_094538864.1">
    <property type="nucleotide sequence ID" value="NZ_JBHEER010000012.1"/>
</dbReference>
<evidence type="ECO:0000256" key="9">
    <source>
        <dbReference type="ARBA" id="ARBA00047931"/>
    </source>
</evidence>
<evidence type="ECO:0000313" key="12">
    <source>
        <dbReference type="Proteomes" id="UP000216478"/>
    </source>
</evidence>
<gene>
    <name evidence="11" type="ORF">CEV33_3810</name>
</gene>
<evidence type="ECO:0000256" key="7">
    <source>
        <dbReference type="ARBA" id="ARBA00022898"/>
    </source>
</evidence>
<dbReference type="InterPro" id="IPR036052">
    <property type="entry name" value="TrpB-like_PALP_sf"/>
</dbReference>
<dbReference type="PANTHER" id="PTHR10314">
    <property type="entry name" value="CYSTATHIONINE BETA-SYNTHASE"/>
    <property type="match status" value="1"/>
</dbReference>
<evidence type="ECO:0000256" key="8">
    <source>
        <dbReference type="ARBA" id="ARBA00023192"/>
    </source>
</evidence>
<evidence type="ECO:0000256" key="2">
    <source>
        <dbReference type="ARBA" id="ARBA00004962"/>
    </source>
</evidence>
<comment type="catalytic activity">
    <reaction evidence="9">
        <text>O-acetyl-L-serine + hydrogen sulfide = L-cysteine + acetate</text>
        <dbReference type="Rhea" id="RHEA:14829"/>
        <dbReference type="ChEBI" id="CHEBI:29919"/>
        <dbReference type="ChEBI" id="CHEBI:30089"/>
        <dbReference type="ChEBI" id="CHEBI:35235"/>
        <dbReference type="ChEBI" id="CHEBI:58340"/>
        <dbReference type="EC" id="2.5.1.47"/>
    </reaction>
</comment>
<evidence type="ECO:0000256" key="4">
    <source>
        <dbReference type="ARBA" id="ARBA00012681"/>
    </source>
</evidence>
<dbReference type="Pfam" id="PF00291">
    <property type="entry name" value="PALP"/>
    <property type="match status" value="1"/>
</dbReference>
<organism evidence="11 12">
    <name type="scientific">Brucella grignonensis</name>
    <dbReference type="NCBI Taxonomy" id="94627"/>
    <lineage>
        <taxon>Bacteria</taxon>
        <taxon>Pseudomonadati</taxon>
        <taxon>Pseudomonadota</taxon>
        <taxon>Alphaproteobacteria</taxon>
        <taxon>Hyphomicrobiales</taxon>
        <taxon>Brucellaceae</taxon>
        <taxon>Brucella/Ochrobactrum group</taxon>
        <taxon>Brucella</taxon>
    </lineage>
</organism>
<evidence type="ECO:0000259" key="10">
    <source>
        <dbReference type="Pfam" id="PF00291"/>
    </source>
</evidence>
<accession>A0A256FR77</accession>
<comment type="pathway">
    <text evidence="2">Amino-acid biosynthesis; L-cysteine biosynthesis; L-cysteine from L-serine: step 2/2.</text>
</comment>
<dbReference type="AlphaFoldDB" id="A0A256FR77"/>
<dbReference type="CDD" id="cd01561">
    <property type="entry name" value="CBS_like"/>
    <property type="match status" value="1"/>
</dbReference>
<evidence type="ECO:0000256" key="6">
    <source>
        <dbReference type="ARBA" id="ARBA00022679"/>
    </source>
</evidence>
<keyword evidence="8" id="KW-0198">Cysteine biosynthesis</keyword>
<dbReference type="Gene3D" id="3.40.50.1100">
    <property type="match status" value="2"/>
</dbReference>
<dbReference type="EMBL" id="NNRL01000147">
    <property type="protein sequence ID" value="OYR17354.1"/>
    <property type="molecule type" value="Genomic_DNA"/>
</dbReference>
<evidence type="ECO:0000256" key="3">
    <source>
        <dbReference type="ARBA" id="ARBA00007103"/>
    </source>
</evidence>
<reference evidence="11 12" key="1">
    <citation type="submission" date="2017-07" db="EMBL/GenBank/DDBJ databases">
        <title>Phylogenetic study on the rhizospheric bacterium Ochrobactrum sp. A44.</title>
        <authorList>
            <person name="Krzyzanowska D.M."/>
            <person name="Ossowicki A."/>
            <person name="Rajewska M."/>
            <person name="Maciag T."/>
            <person name="Kaczynski Z."/>
            <person name="Czerwicka M."/>
            <person name="Jafra S."/>
        </authorList>
    </citation>
    <scope>NUCLEOTIDE SEQUENCE [LARGE SCALE GENOMIC DNA]</scope>
    <source>
        <strain evidence="11 12">OgA9a</strain>
    </source>
</reference>
<dbReference type="InterPro" id="IPR001216">
    <property type="entry name" value="P-phosphate_BS"/>
</dbReference>
<dbReference type="GO" id="GO:0004124">
    <property type="term" value="F:cysteine synthase activity"/>
    <property type="evidence" value="ECO:0007669"/>
    <property type="project" value="UniProtKB-EC"/>
</dbReference>
<name>A0A256FR77_9HYPH</name>
<evidence type="ECO:0000313" key="11">
    <source>
        <dbReference type="EMBL" id="OYR17354.1"/>
    </source>
</evidence>
<dbReference type="PROSITE" id="PS00901">
    <property type="entry name" value="CYS_SYNTHASE"/>
    <property type="match status" value="1"/>
</dbReference>
<dbReference type="InterPro" id="IPR050214">
    <property type="entry name" value="Cys_Synth/Cystath_Beta-Synth"/>
</dbReference>
<comment type="similarity">
    <text evidence="3">Belongs to the cysteine synthase/cystathionine beta-synthase family.</text>
</comment>
<sequence>MGKIYNGFSDLVGNTPLVSFSRLQKLNGSSVRILAKIEYLNPAGSIKDRTAWGIIRDAERGGQIKPGDLLVDLTSGNTGIGIAAVAAAKGYRTKFYLRDTISEDKINILRQFGSEIILIDNDELLEPGALQKVLDRIRNENPDAYYTGQRSNPANPAIHFETTGPEIWRDTDGNVDILVSTVGTGGTISGVGKYLKEKKPSLRVLLVEPTADSVPSIDNPRAETIEGVHKVTEVDETILPENYDKAIVDEIVAVTTEQARRAALSVAREEGFLVGTSSGAAIAAALQIAKRPENAGKTIVAVLPDSGERYLSLFQEPVIAD</sequence>
<keyword evidence="6" id="KW-0808">Transferase</keyword>
<keyword evidence="5" id="KW-0028">Amino-acid biosynthesis</keyword>